<proteinExistence type="predicted"/>
<name>A0A833YTY5_9CHIR</name>
<keyword evidence="2" id="KW-0732">Signal</keyword>
<dbReference type="InterPro" id="IPR052671">
    <property type="entry name" value="Acrosomal_SP-10-like"/>
</dbReference>
<dbReference type="AlphaFoldDB" id="A0A833YTY5"/>
<evidence type="ECO:0000256" key="2">
    <source>
        <dbReference type="SAM" id="SignalP"/>
    </source>
</evidence>
<reference evidence="4 5" key="1">
    <citation type="journal article" date="2020" name="Nature">
        <title>Six reference-quality genomes reveal evolution of bat adaptations.</title>
        <authorList>
            <person name="Jebb D."/>
            <person name="Huang Z."/>
            <person name="Pippel M."/>
            <person name="Hughes G.M."/>
            <person name="Lavrichenko K."/>
            <person name="Devanna P."/>
            <person name="Winkler S."/>
            <person name="Jermiin L.S."/>
            <person name="Skirmuntt E.C."/>
            <person name="Katzourakis A."/>
            <person name="Burkitt-Gray L."/>
            <person name="Ray D.A."/>
            <person name="Sullivan K.A.M."/>
            <person name="Roscito J.G."/>
            <person name="Kirilenko B.M."/>
            <person name="Davalos L.M."/>
            <person name="Corthals A.P."/>
            <person name="Power M.L."/>
            <person name="Jones G."/>
            <person name="Ransome R.D."/>
            <person name="Dechmann D.K.N."/>
            <person name="Locatelli A.G."/>
            <person name="Puechmaille S.J."/>
            <person name="Fedrigo O."/>
            <person name="Jarvis E.D."/>
            <person name="Hiller M."/>
            <person name="Vernes S.C."/>
            <person name="Myers E.W."/>
            <person name="Teeling E.C."/>
        </authorList>
    </citation>
    <scope>NUCLEOTIDE SEQUENCE [LARGE SCALE GENOMIC DNA]</scope>
    <source>
        <strain evidence="4">Bat1K_MPI-CBG_1</strain>
    </source>
</reference>
<feature type="chain" id="PRO_5033028173" evidence="2">
    <location>
        <begin position="19"/>
        <end position="255"/>
    </location>
</feature>
<feature type="compositionally biased region" description="Polar residues" evidence="1">
    <location>
        <begin position="28"/>
        <end position="50"/>
    </location>
</feature>
<feature type="region of interest" description="Disordered" evidence="1">
    <location>
        <begin position="18"/>
        <end position="173"/>
    </location>
</feature>
<dbReference type="PANTHER" id="PTHR17571:SF34">
    <property type="entry name" value="ACROSOMAL PROTEIN SP-10"/>
    <property type="match status" value="1"/>
</dbReference>
<feature type="signal peptide" evidence="2">
    <location>
        <begin position="1"/>
        <end position="18"/>
    </location>
</feature>
<gene>
    <name evidence="4" type="ORF">HJG60_000221</name>
</gene>
<dbReference type="EMBL" id="JABVXQ010000013">
    <property type="protein sequence ID" value="KAF6080378.1"/>
    <property type="molecule type" value="Genomic_DNA"/>
</dbReference>
<dbReference type="CDD" id="cd23628">
    <property type="entry name" value="TFP_LU_ECD_SP10_like"/>
    <property type="match status" value="1"/>
</dbReference>
<comment type="caution">
    <text evidence="4">The sequence shown here is derived from an EMBL/GenBank/DDBJ whole genome shotgun (WGS) entry which is preliminary data.</text>
</comment>
<evidence type="ECO:0000259" key="3">
    <source>
        <dbReference type="Pfam" id="PF00021"/>
    </source>
</evidence>
<feature type="domain" description="UPAR/Ly6" evidence="3">
    <location>
        <begin position="177"/>
        <end position="254"/>
    </location>
</feature>
<dbReference type="Proteomes" id="UP000664940">
    <property type="component" value="Unassembled WGS sequence"/>
</dbReference>
<dbReference type="InterPro" id="IPR016054">
    <property type="entry name" value="LY6_UPA_recep-like"/>
</dbReference>
<accession>A0A833YTY5</accession>
<sequence length="255" mass="26924">MKEFLLLMFLYLLGSARGASGKPDKPPGSTNHQASVQRLSGEHSSLSNPSGKAAMYMTSPGKIALSERPSEEHTLVGRALGEHGSGKHTSGEPSSSEHAAGSEHAADEQPSGDQPSGEKPFSDQPSGDSGEQPSGDQSSGEQPSGRKPLGDQSLDEKPSGEQALGEDDLGEPASGSALKCVTCSYMSDQGKCLRGEGVCSAQKSQQCMLKKIFEAGKLQFMVQGCENMCPSMNLFSHGTRMHIICCKNQSFCNRI</sequence>
<feature type="compositionally biased region" description="Basic and acidic residues" evidence="1">
    <location>
        <begin position="68"/>
        <end position="85"/>
    </location>
</feature>
<dbReference type="PANTHER" id="PTHR17571">
    <property type="entry name" value="URINARY PROTEIN RUP /ACROSOMAL PROTEIN SP-10"/>
    <property type="match status" value="1"/>
</dbReference>
<evidence type="ECO:0000313" key="5">
    <source>
        <dbReference type="Proteomes" id="UP000664940"/>
    </source>
</evidence>
<dbReference type="Pfam" id="PF00021">
    <property type="entry name" value="UPAR_LY6"/>
    <property type="match status" value="1"/>
</dbReference>
<organism evidence="4 5">
    <name type="scientific">Phyllostomus discolor</name>
    <name type="common">pale spear-nosed bat</name>
    <dbReference type="NCBI Taxonomy" id="89673"/>
    <lineage>
        <taxon>Eukaryota</taxon>
        <taxon>Metazoa</taxon>
        <taxon>Chordata</taxon>
        <taxon>Craniata</taxon>
        <taxon>Vertebrata</taxon>
        <taxon>Euteleostomi</taxon>
        <taxon>Mammalia</taxon>
        <taxon>Eutheria</taxon>
        <taxon>Laurasiatheria</taxon>
        <taxon>Chiroptera</taxon>
        <taxon>Yangochiroptera</taxon>
        <taxon>Phyllostomidae</taxon>
        <taxon>Phyllostominae</taxon>
        <taxon>Phyllostomus</taxon>
    </lineage>
</organism>
<evidence type="ECO:0000256" key="1">
    <source>
        <dbReference type="SAM" id="MobiDB-lite"/>
    </source>
</evidence>
<feature type="compositionally biased region" description="Polar residues" evidence="1">
    <location>
        <begin position="123"/>
        <end position="142"/>
    </location>
</feature>
<protein>
    <submittedName>
        <fullName evidence="4">Acrosomal vesicle protein 1</fullName>
    </submittedName>
</protein>
<evidence type="ECO:0000313" key="4">
    <source>
        <dbReference type="EMBL" id="KAF6080378.1"/>
    </source>
</evidence>